<feature type="transmembrane region" description="Helical" evidence="7">
    <location>
        <begin position="12"/>
        <end position="37"/>
    </location>
</feature>
<keyword evidence="4 7" id="KW-0812">Transmembrane</keyword>
<feature type="transmembrane region" description="Helical" evidence="7">
    <location>
        <begin position="362"/>
        <end position="384"/>
    </location>
</feature>
<dbReference type="SUPFAM" id="SSF103473">
    <property type="entry name" value="MFS general substrate transporter"/>
    <property type="match status" value="1"/>
</dbReference>
<keyword evidence="5 7" id="KW-1133">Transmembrane helix</keyword>
<feature type="transmembrane region" description="Helical" evidence="7">
    <location>
        <begin position="232"/>
        <end position="248"/>
    </location>
</feature>
<keyword evidence="6 7" id="KW-0472">Membrane</keyword>
<dbReference type="InterPro" id="IPR011701">
    <property type="entry name" value="MFS"/>
</dbReference>
<feature type="transmembrane region" description="Helical" evidence="7">
    <location>
        <begin position="165"/>
        <end position="189"/>
    </location>
</feature>
<dbReference type="OrthoDB" id="9781469at2"/>
<comment type="subcellular location">
    <subcellularLocation>
        <location evidence="1">Cell membrane</location>
        <topology evidence="1">Multi-pass membrane protein</topology>
    </subcellularLocation>
</comment>
<dbReference type="PRINTS" id="PR01036">
    <property type="entry name" value="TCRTETB"/>
</dbReference>
<evidence type="ECO:0000256" key="4">
    <source>
        <dbReference type="ARBA" id="ARBA00022692"/>
    </source>
</evidence>
<feature type="transmembrane region" description="Helical" evidence="7">
    <location>
        <begin position="139"/>
        <end position="159"/>
    </location>
</feature>
<feature type="transmembrane region" description="Helical" evidence="7">
    <location>
        <begin position="305"/>
        <end position="325"/>
    </location>
</feature>
<dbReference type="Gene3D" id="1.20.1720.10">
    <property type="entry name" value="Multidrug resistance protein D"/>
    <property type="match status" value="1"/>
</dbReference>
<feature type="transmembrane region" description="Helical" evidence="7">
    <location>
        <begin position="52"/>
        <end position="69"/>
    </location>
</feature>
<evidence type="ECO:0000256" key="2">
    <source>
        <dbReference type="ARBA" id="ARBA00022448"/>
    </source>
</evidence>
<sequence length="504" mass="53327">MSTLHHLSKFQRWLVLAIVSSALFLIVIDMTVLYTALPTLTYDLAATASEKLWIVNIYPLVIAGLLPGLGTLGDRVGHKRLFVIGLAIFGIASLVAAYAPIPLVLIAARALLAVGGAMMMPATLSIIRTTFVDERERSLAFGIWASVSSGGAGIGPLIGGLLLEHYWWGSVFLINIPIVIIALILAIFLIPNRKMNGSKPWDLIGSVQIMTGLVGIVYAIKEISRRQGSYEVGLISAVIGIIALILFVRRQRKSATPLIDFALFRDPRFTTGVVTALLSCFALIGMELIVTQRLQLVLGYSPLEAGLFIIFAPIASFISGILIGLLSHRANKMKVQWICLLVAGSGMGMLLLVHNGNMLPQVTALMIMGAGLGGAMTAASHSIMINAPVEKAGMAASIEEVSFELGGALGVALLGSLSSFVYTASFVLPEGLAVSPVVRDSLDEALRIARDLPAATGSTLVEIAKTAFNKSFSVVLAAAAMILVIASCIIAVIAQLTKARGNTN</sequence>
<keyword evidence="2" id="KW-0813">Transport</keyword>
<evidence type="ECO:0000313" key="10">
    <source>
        <dbReference type="Proteomes" id="UP000289856"/>
    </source>
</evidence>
<proteinExistence type="predicted"/>
<evidence type="ECO:0000256" key="6">
    <source>
        <dbReference type="ARBA" id="ARBA00023136"/>
    </source>
</evidence>
<feature type="transmembrane region" description="Helical" evidence="7">
    <location>
        <begin position="201"/>
        <end position="220"/>
    </location>
</feature>
<protein>
    <submittedName>
        <fullName evidence="9">MFS transporter</fullName>
    </submittedName>
</protein>
<dbReference type="RefSeq" id="WP_130609452.1">
    <property type="nucleotide sequence ID" value="NZ_AP019400.1"/>
</dbReference>
<accession>A0A3T1D658</accession>
<evidence type="ECO:0000256" key="3">
    <source>
        <dbReference type="ARBA" id="ARBA00022475"/>
    </source>
</evidence>
<dbReference type="EMBL" id="AP019400">
    <property type="protein sequence ID" value="BBI33554.1"/>
    <property type="molecule type" value="Genomic_DNA"/>
</dbReference>
<dbReference type="Gene3D" id="1.20.1250.20">
    <property type="entry name" value="MFS general substrate transporter like domains"/>
    <property type="match status" value="1"/>
</dbReference>
<evidence type="ECO:0000256" key="5">
    <source>
        <dbReference type="ARBA" id="ARBA00022989"/>
    </source>
</evidence>
<dbReference type="CDD" id="cd17321">
    <property type="entry name" value="MFS_MMR_MDR_like"/>
    <property type="match status" value="1"/>
</dbReference>
<dbReference type="PANTHER" id="PTHR42718:SF47">
    <property type="entry name" value="METHYL VIOLOGEN RESISTANCE PROTEIN SMVA"/>
    <property type="match status" value="1"/>
</dbReference>
<dbReference type="InterPro" id="IPR036259">
    <property type="entry name" value="MFS_trans_sf"/>
</dbReference>
<dbReference type="KEGG" id="cohn:KCTCHS21_29530"/>
<feature type="transmembrane region" description="Helical" evidence="7">
    <location>
        <begin position="405"/>
        <end position="428"/>
    </location>
</feature>
<feature type="domain" description="Major facilitator superfamily (MFS) profile" evidence="8">
    <location>
        <begin position="15"/>
        <end position="442"/>
    </location>
</feature>
<evidence type="ECO:0000256" key="7">
    <source>
        <dbReference type="SAM" id="Phobius"/>
    </source>
</evidence>
<dbReference type="PANTHER" id="PTHR42718">
    <property type="entry name" value="MAJOR FACILITATOR SUPERFAMILY MULTIDRUG TRANSPORTER MFSC"/>
    <property type="match status" value="1"/>
</dbReference>
<reference evidence="9 10" key="1">
    <citation type="submission" date="2019-01" db="EMBL/GenBank/DDBJ databases">
        <title>Complete genome sequence of Cohnella hallensis HS21 isolated from Korean fir (Abies koreana) rhizospheric soil.</title>
        <authorList>
            <person name="Jiang L."/>
            <person name="Kang S.W."/>
            <person name="Kim S."/>
            <person name="Jung J."/>
            <person name="Kim C.Y."/>
            <person name="Kim D.H."/>
            <person name="Kim S.W."/>
            <person name="Lee J."/>
        </authorList>
    </citation>
    <scope>NUCLEOTIDE SEQUENCE [LARGE SCALE GENOMIC DNA]</scope>
    <source>
        <strain evidence="9 10">HS21</strain>
    </source>
</reference>
<dbReference type="PROSITE" id="PS50850">
    <property type="entry name" value="MFS"/>
    <property type="match status" value="1"/>
</dbReference>
<gene>
    <name evidence="9" type="ORF">KCTCHS21_29530</name>
</gene>
<dbReference type="InterPro" id="IPR020846">
    <property type="entry name" value="MFS_dom"/>
</dbReference>
<dbReference type="Pfam" id="PF07690">
    <property type="entry name" value="MFS_1"/>
    <property type="match status" value="1"/>
</dbReference>
<organism evidence="9 10">
    <name type="scientific">Cohnella abietis</name>
    <dbReference type="NCBI Taxonomy" id="2507935"/>
    <lineage>
        <taxon>Bacteria</taxon>
        <taxon>Bacillati</taxon>
        <taxon>Bacillota</taxon>
        <taxon>Bacilli</taxon>
        <taxon>Bacillales</taxon>
        <taxon>Paenibacillaceae</taxon>
        <taxon>Cohnella</taxon>
    </lineage>
</organism>
<dbReference type="GO" id="GO:0022857">
    <property type="term" value="F:transmembrane transporter activity"/>
    <property type="evidence" value="ECO:0007669"/>
    <property type="project" value="InterPro"/>
</dbReference>
<dbReference type="AlphaFoldDB" id="A0A3T1D658"/>
<dbReference type="Proteomes" id="UP000289856">
    <property type="component" value="Chromosome"/>
</dbReference>
<evidence type="ECO:0000256" key="1">
    <source>
        <dbReference type="ARBA" id="ARBA00004651"/>
    </source>
</evidence>
<feature type="transmembrane region" description="Helical" evidence="7">
    <location>
        <begin position="269"/>
        <end position="290"/>
    </location>
</feature>
<feature type="transmembrane region" description="Helical" evidence="7">
    <location>
        <begin position="107"/>
        <end position="127"/>
    </location>
</feature>
<keyword evidence="10" id="KW-1185">Reference proteome</keyword>
<feature type="transmembrane region" description="Helical" evidence="7">
    <location>
        <begin position="81"/>
        <end position="101"/>
    </location>
</feature>
<evidence type="ECO:0000259" key="8">
    <source>
        <dbReference type="PROSITE" id="PS50850"/>
    </source>
</evidence>
<evidence type="ECO:0000313" key="9">
    <source>
        <dbReference type="EMBL" id="BBI33554.1"/>
    </source>
</evidence>
<name>A0A3T1D658_9BACL</name>
<keyword evidence="3" id="KW-1003">Cell membrane</keyword>
<feature type="transmembrane region" description="Helical" evidence="7">
    <location>
        <begin position="472"/>
        <end position="494"/>
    </location>
</feature>
<feature type="transmembrane region" description="Helical" evidence="7">
    <location>
        <begin position="337"/>
        <end position="356"/>
    </location>
</feature>
<dbReference type="GO" id="GO:0005886">
    <property type="term" value="C:plasma membrane"/>
    <property type="evidence" value="ECO:0007669"/>
    <property type="project" value="UniProtKB-SubCell"/>
</dbReference>